<feature type="domain" description="BEACH" evidence="1">
    <location>
        <begin position="341"/>
        <end position="673"/>
    </location>
</feature>
<dbReference type="InterPro" id="IPR050865">
    <property type="entry name" value="BEACH_Domain"/>
</dbReference>
<keyword evidence="4" id="KW-1185">Reference proteome</keyword>
<dbReference type="InterPro" id="IPR000409">
    <property type="entry name" value="BEACH_dom"/>
</dbReference>
<dbReference type="PROSITE" id="PS51783">
    <property type="entry name" value="PH_BEACH"/>
    <property type="match status" value="1"/>
</dbReference>
<protein>
    <submittedName>
        <fullName evidence="3">BEACH domain containing protein</fullName>
    </submittedName>
</protein>
<dbReference type="EMBL" id="LRBP01000025">
    <property type="protein sequence ID" value="OII72168.1"/>
    <property type="molecule type" value="Genomic_DNA"/>
</dbReference>
<dbReference type="InterPro" id="IPR057496">
    <property type="entry name" value="FAN-like_PH"/>
</dbReference>
<evidence type="ECO:0000259" key="1">
    <source>
        <dbReference type="PROSITE" id="PS50197"/>
    </source>
</evidence>
<dbReference type="CDD" id="cd06071">
    <property type="entry name" value="Beach"/>
    <property type="match status" value="1"/>
</dbReference>
<reference evidence="3 4" key="1">
    <citation type="submission" date="2016-10" db="EMBL/GenBank/DDBJ databases">
        <title>Reductive evolution of mitochondrial metabolism and differential evolution of invasion-related proteins in Cryptosporidium.</title>
        <authorList>
            <person name="Liu S."/>
            <person name="Roellig D.M."/>
            <person name="Guo Y."/>
            <person name="Li N."/>
            <person name="Frace M.A."/>
            <person name="Tang K."/>
            <person name="Zhang L."/>
            <person name="Feng Y."/>
            <person name="Xiao L."/>
        </authorList>
    </citation>
    <scope>NUCLEOTIDE SEQUENCE [LARGE SCALE GENOMIC DNA]</scope>
    <source>
        <strain evidence="3">39726</strain>
    </source>
</reference>
<dbReference type="Gene3D" id="1.10.1540.10">
    <property type="entry name" value="BEACH domain"/>
    <property type="match status" value="1"/>
</dbReference>
<sequence>MALKGVRQFSHLILEENEEYITDVSCICKSKSIHRLFGNAFKGRIRIGSKSIIIEPDDSTISMIKILFSQIIDIKLDSTHSKMIVFSKVVRLVDVQVIDGKSRSVTPNQVLSSKDSESCTSNKGGFEFEITIKNEIGQYIMNLSNELWMEHSKKHGSINKLEDLVGKWISFLYNKEILNVEYEFLLDHRDQFLISKPLIVNRIKPFTKHRGILHIVSSGICFKPLPNFSNKPYKRIPLKNIWFIFKRIYSMKTNSVEIIYGKELKPHIMSSKRRAHWRSFFLEFQSTQDREHIVAFLQSYLMNLNSKGCQWNSQVPQYASCQCSSVNSSSCLPMLFVDPLYASQSPCFKKHIQNLWIHGSISTYHYLDYLNSIGGRSKADLTQYPIYPWTIVSFNSVLNSKQDLSQPSNYRDLSKPLGSINRSNLEMLKSRMKDLPTSEQFLYGSHYSTPGYISYFLVRQFPEYQLKLHGGDFDVWNRMFHSMSDTWKTILEGKTTYMELIPQFYEQNPDFLLNNKLNIRTNSGSLLNVQIPNWQFGTDNNQLNTASLNTTHLSQAEMFLKTMRYALEGQIVSQHIHEWIDLIFGFKQRGSEAYNSDNLFHPITYINSSIAIRTDQSPVYAAQECTNELASNLNQEIYLRKISDENQDTALKAQVEEFGQVPIMLFNDPHPKRDLISLEEYTIMQHLNHECANMPWFVLFKTNPQLLEANYDFNQKAQQPKQEENYLEGSIETLNFMVDLQNHLKPVKTLNNEFSNTTNRVDMFKRDLISQENILRPNHKLGKDEFDNNKEKFNLNEKDGFMLIFAEDYCDSRGGFQKLDFSKISQLEANDRTGIQFSFLTSIYEKPREFVLLALLDQFEERLSFYISMYGFEELGFKCVYSSKQDLFGNKPICIDLLVCNEGSAYVTIGTLSGDLIYLRFKLSSKASLLNLTQPEHIDFHNMFVMAQKEKILKQFNMGNVNLVVSIEFHEFSCYIVAVSQGGIMLVSRHSIDNHQDFRKSVWFPIVDIPLRYEKVSCIIQMDLVNPDLTDLPKDQPKKQNSQKNINENISRFGKITKDIDSSGFCFSCILSDLDGKKQRLWSFGGQDKLLSLDLIGMLNSIFSVQGSNRKENGGSVNNHLGNDVITSEGNSNIAHSFGLKEIEESQKVDWVFLKEKSLLLYVGFHKVGNLSVMVFWDIHKKKDAKVHKVIFIPNLFIDSVCWDKYRKGLLILGQIIEEPELKPQGQSEIKTSSTLSPNKKEENISKNIYFFREKHWNSKNNIVMQILTLKSSFEVLLNTNIRRTSSLNHNSLDFKRHTILCTERLIILSSYLAFLVFRVSKKNQPTENFEQATQGTPK</sequence>
<dbReference type="GeneID" id="39978292"/>
<comment type="caution">
    <text evidence="3">The sequence shown here is derived from an EMBL/GenBank/DDBJ whole genome shotgun (WGS) entry which is preliminary data.</text>
</comment>
<evidence type="ECO:0000313" key="3">
    <source>
        <dbReference type="EMBL" id="OII72168.1"/>
    </source>
</evidence>
<dbReference type="OrthoDB" id="26681at2759"/>
<dbReference type="PANTHER" id="PTHR13743">
    <property type="entry name" value="BEIGE/BEACH-RELATED"/>
    <property type="match status" value="1"/>
</dbReference>
<dbReference type="PANTHER" id="PTHR13743:SF123">
    <property type="entry name" value="PROTEIN FAN"/>
    <property type="match status" value="1"/>
</dbReference>
<dbReference type="Proteomes" id="UP000186176">
    <property type="component" value="Unassembled WGS sequence"/>
</dbReference>
<dbReference type="InterPro" id="IPR036372">
    <property type="entry name" value="BEACH_dom_sf"/>
</dbReference>
<proteinExistence type="predicted"/>
<dbReference type="VEuPathDB" id="CryptoDB:cubi_01501"/>
<gene>
    <name evidence="3" type="ORF">cubi_01501</name>
</gene>
<evidence type="ECO:0000259" key="2">
    <source>
        <dbReference type="PROSITE" id="PS51783"/>
    </source>
</evidence>
<dbReference type="PROSITE" id="PS50197">
    <property type="entry name" value="BEACH"/>
    <property type="match status" value="1"/>
</dbReference>
<dbReference type="SUPFAM" id="SSF81837">
    <property type="entry name" value="BEACH domain"/>
    <property type="match status" value="1"/>
</dbReference>
<dbReference type="SMART" id="SM01026">
    <property type="entry name" value="Beach"/>
    <property type="match status" value="1"/>
</dbReference>
<name>A0A1J4MD53_9CRYT</name>
<feature type="domain" description="BEACH-type PH" evidence="2">
    <location>
        <begin position="189"/>
        <end position="298"/>
    </location>
</feature>
<dbReference type="SUPFAM" id="SSF50729">
    <property type="entry name" value="PH domain-like"/>
    <property type="match status" value="1"/>
</dbReference>
<dbReference type="RefSeq" id="XP_028873740.1">
    <property type="nucleotide sequence ID" value="XM_029018513.1"/>
</dbReference>
<organism evidence="3 4">
    <name type="scientific">Cryptosporidium ubiquitum</name>
    <dbReference type="NCBI Taxonomy" id="857276"/>
    <lineage>
        <taxon>Eukaryota</taxon>
        <taxon>Sar</taxon>
        <taxon>Alveolata</taxon>
        <taxon>Apicomplexa</taxon>
        <taxon>Conoidasida</taxon>
        <taxon>Coccidia</taxon>
        <taxon>Eucoccidiorida</taxon>
        <taxon>Eimeriorina</taxon>
        <taxon>Cryptosporidiidae</taxon>
        <taxon>Cryptosporidium</taxon>
    </lineage>
</organism>
<dbReference type="InterPro" id="IPR023362">
    <property type="entry name" value="PH-BEACH_dom"/>
</dbReference>
<evidence type="ECO:0000313" key="4">
    <source>
        <dbReference type="Proteomes" id="UP000186176"/>
    </source>
</evidence>
<dbReference type="Pfam" id="PF25400">
    <property type="entry name" value="PH_FAN"/>
    <property type="match status" value="1"/>
</dbReference>
<dbReference type="Pfam" id="PF02138">
    <property type="entry name" value="Beach"/>
    <property type="match status" value="1"/>
</dbReference>
<accession>A0A1J4MD53</accession>